<evidence type="ECO:0000256" key="1">
    <source>
        <dbReference type="SAM" id="MobiDB-lite"/>
    </source>
</evidence>
<feature type="compositionally biased region" description="Acidic residues" evidence="1">
    <location>
        <begin position="284"/>
        <end position="294"/>
    </location>
</feature>
<dbReference type="AlphaFoldDB" id="A0A3E2H290"/>
<dbReference type="PANTHER" id="PTHR35179:SF2">
    <property type="entry name" value="START DOMAIN-CONTAINING PROTEIN"/>
    <property type="match status" value="1"/>
</dbReference>
<feature type="chain" id="PRO_5017696869" evidence="2">
    <location>
        <begin position="21"/>
        <end position="463"/>
    </location>
</feature>
<accession>A0A3E2H290</accession>
<keyword evidence="2" id="KW-0732">Signal</keyword>
<gene>
    <name evidence="3" type="ORF">B7463_g8813</name>
</gene>
<name>A0A3E2H290_SCYLI</name>
<dbReference type="OMA" id="ACHRDSH"/>
<comment type="caution">
    <text evidence="3">The sequence shown here is derived from an EMBL/GenBank/DDBJ whole genome shotgun (WGS) entry which is preliminary data.</text>
</comment>
<feature type="compositionally biased region" description="Low complexity" evidence="1">
    <location>
        <begin position="54"/>
        <end position="70"/>
    </location>
</feature>
<proteinExistence type="predicted"/>
<organism evidence="3 4">
    <name type="scientific">Scytalidium lignicola</name>
    <name type="common">Hyphomycete</name>
    <dbReference type="NCBI Taxonomy" id="5539"/>
    <lineage>
        <taxon>Eukaryota</taxon>
        <taxon>Fungi</taxon>
        <taxon>Dikarya</taxon>
        <taxon>Ascomycota</taxon>
        <taxon>Pezizomycotina</taxon>
        <taxon>Leotiomycetes</taxon>
        <taxon>Leotiomycetes incertae sedis</taxon>
        <taxon>Scytalidium</taxon>
    </lineage>
</organism>
<feature type="region of interest" description="Disordered" evidence="1">
    <location>
        <begin position="284"/>
        <end position="330"/>
    </location>
</feature>
<feature type="compositionally biased region" description="Basic and acidic residues" evidence="1">
    <location>
        <begin position="146"/>
        <end position="155"/>
    </location>
</feature>
<dbReference type="PANTHER" id="PTHR35179">
    <property type="entry name" value="PROTEIN CBG02620"/>
    <property type="match status" value="1"/>
</dbReference>
<evidence type="ECO:0000313" key="4">
    <source>
        <dbReference type="Proteomes" id="UP000258309"/>
    </source>
</evidence>
<evidence type="ECO:0000313" key="3">
    <source>
        <dbReference type="EMBL" id="RFU27526.1"/>
    </source>
</evidence>
<reference evidence="3 4" key="1">
    <citation type="submission" date="2018-05" db="EMBL/GenBank/DDBJ databases">
        <title>Draft genome sequence of Scytalidium lignicola DSM 105466, a ubiquitous saprotrophic fungus.</title>
        <authorList>
            <person name="Buettner E."/>
            <person name="Gebauer A.M."/>
            <person name="Hofrichter M."/>
            <person name="Liers C."/>
            <person name="Kellner H."/>
        </authorList>
    </citation>
    <scope>NUCLEOTIDE SEQUENCE [LARGE SCALE GENOMIC DNA]</scope>
    <source>
        <strain evidence="3 4">DSM 105466</strain>
    </source>
</reference>
<evidence type="ECO:0000256" key="2">
    <source>
        <dbReference type="SAM" id="SignalP"/>
    </source>
</evidence>
<feature type="signal peptide" evidence="2">
    <location>
        <begin position="1"/>
        <end position="20"/>
    </location>
</feature>
<feature type="non-terminal residue" evidence="3">
    <location>
        <position position="463"/>
    </location>
</feature>
<feature type="region of interest" description="Disordered" evidence="1">
    <location>
        <begin position="136"/>
        <end position="155"/>
    </location>
</feature>
<dbReference type="EMBL" id="NCSJ02000202">
    <property type="protein sequence ID" value="RFU27526.1"/>
    <property type="molecule type" value="Genomic_DNA"/>
</dbReference>
<dbReference type="STRING" id="5539.A0A3E2H290"/>
<feature type="region of interest" description="Disordered" evidence="1">
    <location>
        <begin position="49"/>
        <end position="80"/>
    </location>
</feature>
<protein>
    <submittedName>
        <fullName evidence="3">Uncharacterized protein</fullName>
    </submittedName>
</protein>
<feature type="non-terminal residue" evidence="3">
    <location>
        <position position="1"/>
    </location>
</feature>
<sequence>MDVIILLSQALAVCPGLLLGGQGQKSKLLLKSPVYRVDKKYIMPGMKAPDRRLSTVSGTTDATTSTQETATSRRHRRHRNVKPHGKPFEILILENIKPASDDQLHIENYKFLASYNWKKTEKPTIYVPGAPARWTSPKLPTTASKDTSESASEKGDKMILPPAYAPFFASLQEMQPTYSFLPVSLVTDRNSLRKLLGFASGHARQDWRIYVELVKDTLFLIRWEADKRRIMTGSLNSGYGHSLEKKFAKFDKDLKSSTHHHRIAEYDVGGMKWVVRYEADGYLEEESGSSEDTAEGNPQPEAEVATPDAESPPPAAAEPEPKSVEGVDVIQKGRIVPPESIIEIKTKNGRPKSNSRLDVDKVTQCWFSQTKSVFLVHHQDGAVDSEPVKIDLGFEDWEKKQQARLGKLITIIKEITEIARRVEGGRCCLYCDRKESPSAIRIFKSNEDNLKMSEELKKKYWGE</sequence>
<dbReference type="Proteomes" id="UP000258309">
    <property type="component" value="Unassembled WGS sequence"/>
</dbReference>
<dbReference type="OrthoDB" id="420564at2759"/>
<keyword evidence="4" id="KW-1185">Reference proteome</keyword>